<evidence type="ECO:0000313" key="1">
    <source>
        <dbReference type="EMBL" id="HJA94266.1"/>
    </source>
</evidence>
<evidence type="ECO:0000313" key="2">
    <source>
        <dbReference type="Proteomes" id="UP000886858"/>
    </source>
</evidence>
<name>A0A9D2I6K9_9FIRM</name>
<protein>
    <submittedName>
        <fullName evidence="1">IS66 family insertion sequence element accessory protein TnpB</fullName>
    </submittedName>
</protein>
<organism evidence="1 2">
    <name type="scientific">Candidatus Eisenbergiella merdipullorum</name>
    <dbReference type="NCBI Taxonomy" id="2838553"/>
    <lineage>
        <taxon>Bacteria</taxon>
        <taxon>Bacillati</taxon>
        <taxon>Bacillota</taxon>
        <taxon>Clostridia</taxon>
        <taxon>Lachnospirales</taxon>
        <taxon>Lachnospiraceae</taxon>
        <taxon>Eisenbergiella</taxon>
    </lineage>
</organism>
<sequence length="158" mass="18153">MLHNATGFQRVYIAAGYTNLRRGIDGLASIVKFSFQLDPYEKDILFLFCGRRSDRIKGLVWEGDGSLLLHKRLELGGFSWPRTKEGALEITPEQYQALMQGLEIVSRHPIQECIPRISCKALCKTEKIKNLFAFIVLDKLEVIHSWVLLHSFNYGVLW</sequence>
<dbReference type="EMBL" id="DWYY01000165">
    <property type="protein sequence ID" value="HJA94266.1"/>
    <property type="molecule type" value="Genomic_DNA"/>
</dbReference>
<dbReference type="InterPro" id="IPR008878">
    <property type="entry name" value="Transposase_IS66_Orf2"/>
</dbReference>
<dbReference type="Proteomes" id="UP000886858">
    <property type="component" value="Unassembled WGS sequence"/>
</dbReference>
<dbReference type="AlphaFoldDB" id="A0A9D2I6K9"/>
<accession>A0A9D2I6K9</accession>
<reference evidence="1" key="1">
    <citation type="journal article" date="2021" name="PeerJ">
        <title>Extensive microbial diversity within the chicken gut microbiome revealed by metagenomics and culture.</title>
        <authorList>
            <person name="Gilroy R."/>
            <person name="Ravi A."/>
            <person name="Getino M."/>
            <person name="Pursley I."/>
            <person name="Horton D.L."/>
            <person name="Alikhan N.F."/>
            <person name="Baker D."/>
            <person name="Gharbi K."/>
            <person name="Hall N."/>
            <person name="Watson M."/>
            <person name="Adriaenssens E.M."/>
            <person name="Foster-Nyarko E."/>
            <person name="Jarju S."/>
            <person name="Secka A."/>
            <person name="Antonio M."/>
            <person name="Oren A."/>
            <person name="Chaudhuri R.R."/>
            <person name="La Ragione R."/>
            <person name="Hildebrand F."/>
            <person name="Pallen M.J."/>
        </authorList>
    </citation>
    <scope>NUCLEOTIDE SEQUENCE</scope>
    <source>
        <strain evidence="1">CHK179-7159</strain>
    </source>
</reference>
<comment type="caution">
    <text evidence="1">The sequence shown here is derived from an EMBL/GenBank/DDBJ whole genome shotgun (WGS) entry which is preliminary data.</text>
</comment>
<dbReference type="Pfam" id="PF05717">
    <property type="entry name" value="TnpB_IS66"/>
    <property type="match status" value="1"/>
</dbReference>
<dbReference type="PANTHER" id="PTHR36455">
    <property type="match status" value="1"/>
</dbReference>
<reference evidence="1" key="2">
    <citation type="submission" date="2021-04" db="EMBL/GenBank/DDBJ databases">
        <authorList>
            <person name="Gilroy R."/>
        </authorList>
    </citation>
    <scope>NUCLEOTIDE SEQUENCE</scope>
    <source>
        <strain evidence="1">CHK179-7159</strain>
    </source>
</reference>
<dbReference type="NCBIfam" id="NF033819">
    <property type="entry name" value="IS66_TnpB"/>
    <property type="match status" value="1"/>
</dbReference>
<dbReference type="PANTHER" id="PTHR36455:SF1">
    <property type="entry name" value="BLR8292 PROTEIN"/>
    <property type="match status" value="1"/>
</dbReference>
<gene>
    <name evidence="1" type="primary">tnpB</name>
    <name evidence="1" type="ORF">H9717_14335</name>
</gene>
<proteinExistence type="predicted"/>